<reference evidence="4 5" key="1">
    <citation type="submission" date="2019-07" db="EMBL/GenBank/DDBJ databases">
        <title>Whole genome shotgun sequence of Microbacterium aerolatum NBRC 103071.</title>
        <authorList>
            <person name="Hosoyama A."/>
            <person name="Uohara A."/>
            <person name="Ohji S."/>
            <person name="Ichikawa N."/>
        </authorList>
    </citation>
    <scope>NUCLEOTIDE SEQUENCE [LARGE SCALE GENOMIC DNA]</scope>
    <source>
        <strain evidence="4 5">NBRC 103071</strain>
    </source>
</reference>
<dbReference type="Gene3D" id="1.10.1470.10">
    <property type="entry name" value="YjbJ"/>
    <property type="match status" value="1"/>
</dbReference>
<evidence type="ECO:0000256" key="2">
    <source>
        <dbReference type="SAM" id="MobiDB-lite"/>
    </source>
</evidence>
<organism evidence="4 5">
    <name type="scientific">Microbacterium aerolatum</name>
    <dbReference type="NCBI Taxonomy" id="153731"/>
    <lineage>
        <taxon>Bacteria</taxon>
        <taxon>Bacillati</taxon>
        <taxon>Actinomycetota</taxon>
        <taxon>Actinomycetes</taxon>
        <taxon>Micrococcales</taxon>
        <taxon>Microbacteriaceae</taxon>
        <taxon>Microbacterium</taxon>
    </lineage>
</organism>
<dbReference type="Pfam" id="PF05532">
    <property type="entry name" value="CsbD"/>
    <property type="match status" value="1"/>
</dbReference>
<comment type="similarity">
    <text evidence="1">Belongs to the UPF0337 (CsbD) family.</text>
</comment>
<dbReference type="RefSeq" id="WP_147039075.1">
    <property type="nucleotide sequence ID" value="NZ_BJUW01000006.1"/>
</dbReference>
<comment type="caution">
    <text evidence="4">The sequence shown here is derived from an EMBL/GenBank/DDBJ whole genome shotgun (WGS) entry which is preliminary data.</text>
</comment>
<feature type="domain" description="CsbD-like" evidence="3">
    <location>
        <begin position="5"/>
        <end position="56"/>
    </location>
</feature>
<evidence type="ECO:0000313" key="5">
    <source>
        <dbReference type="Proteomes" id="UP000321225"/>
    </source>
</evidence>
<evidence type="ECO:0000313" key="4">
    <source>
        <dbReference type="EMBL" id="GEK86455.1"/>
    </source>
</evidence>
<dbReference type="SUPFAM" id="SSF69047">
    <property type="entry name" value="Hypothetical protein YjbJ"/>
    <property type="match status" value="1"/>
</dbReference>
<dbReference type="OrthoDB" id="2143260at2"/>
<keyword evidence="5" id="KW-1185">Reference proteome</keyword>
<dbReference type="Proteomes" id="UP000321225">
    <property type="component" value="Unassembled WGS sequence"/>
</dbReference>
<feature type="region of interest" description="Disordered" evidence="2">
    <location>
        <begin position="1"/>
        <end position="57"/>
    </location>
</feature>
<dbReference type="InterPro" id="IPR036629">
    <property type="entry name" value="YjbJ_sf"/>
</dbReference>
<sequence length="57" mass="6065">MGIGDKAKHTAEDMAGHMKEAAGKATDNEKLEAEGKVDQAKADFKKAGDDVKDAFDK</sequence>
<gene>
    <name evidence="4" type="ORF">MAE01_16310</name>
</gene>
<dbReference type="AlphaFoldDB" id="A0A511AE65"/>
<dbReference type="EMBL" id="BJUW01000006">
    <property type="protein sequence ID" value="GEK86455.1"/>
    <property type="molecule type" value="Genomic_DNA"/>
</dbReference>
<evidence type="ECO:0000256" key="1">
    <source>
        <dbReference type="ARBA" id="ARBA00009129"/>
    </source>
</evidence>
<protein>
    <submittedName>
        <fullName evidence="4">CsbD family protein</fullName>
    </submittedName>
</protein>
<proteinExistence type="inferred from homology"/>
<evidence type="ECO:0000259" key="3">
    <source>
        <dbReference type="Pfam" id="PF05532"/>
    </source>
</evidence>
<dbReference type="InterPro" id="IPR008462">
    <property type="entry name" value="CsbD"/>
</dbReference>
<name>A0A511AE65_9MICO</name>
<accession>A0A511AE65</accession>